<protein>
    <submittedName>
        <fullName evidence="1">Uncharacterized protein</fullName>
    </submittedName>
</protein>
<name>A0A2U3QG67_9BACT</name>
<organism evidence="1 2">
    <name type="scientific">Candidatus Sulfobium mesophilum</name>
    <dbReference type="NCBI Taxonomy" id="2016548"/>
    <lineage>
        <taxon>Bacteria</taxon>
        <taxon>Pseudomonadati</taxon>
        <taxon>Nitrospirota</taxon>
        <taxon>Nitrospiria</taxon>
        <taxon>Nitrospirales</taxon>
        <taxon>Nitrospiraceae</taxon>
        <taxon>Candidatus Sulfobium</taxon>
    </lineage>
</organism>
<accession>A0A2U3QG67</accession>
<evidence type="ECO:0000313" key="2">
    <source>
        <dbReference type="Proteomes" id="UP000245125"/>
    </source>
</evidence>
<dbReference type="AlphaFoldDB" id="A0A2U3QG67"/>
<sequence length="117" mass="12855">MRENTYSSLQYICISILFLFQVFFVVSGSSAFDASTAQKLTPAHMTAYKGDIKKILPVLQEKIHDGKILEKSKEKIYSMDSGEVKLVATLCEKISDGGDTISSDIAFLLVTALIVLS</sequence>
<dbReference type="EMBL" id="OUUY01000067">
    <property type="protein sequence ID" value="SPQ00388.1"/>
    <property type="molecule type" value="Genomic_DNA"/>
</dbReference>
<reference evidence="2" key="1">
    <citation type="submission" date="2018-03" db="EMBL/GenBank/DDBJ databases">
        <authorList>
            <person name="Zecchin S."/>
        </authorList>
    </citation>
    <scope>NUCLEOTIDE SEQUENCE [LARGE SCALE GENOMIC DNA]</scope>
</reference>
<proteinExistence type="predicted"/>
<gene>
    <name evidence="1" type="ORF">NBG4_220021</name>
</gene>
<dbReference type="Proteomes" id="UP000245125">
    <property type="component" value="Unassembled WGS sequence"/>
</dbReference>
<evidence type="ECO:0000313" key="1">
    <source>
        <dbReference type="EMBL" id="SPQ00388.1"/>
    </source>
</evidence>
<keyword evidence="2" id="KW-1185">Reference proteome</keyword>